<evidence type="ECO:0000313" key="3">
    <source>
        <dbReference type="RefSeq" id="XP_027190649.1"/>
    </source>
</evidence>
<dbReference type="PANTHER" id="PTHR31198:SF1">
    <property type="entry name" value="CENTROSOMAL AT-AC SPLICING FACTOR"/>
    <property type="match status" value="1"/>
</dbReference>
<dbReference type="KEGG" id="cam:101502032"/>
<dbReference type="Pfam" id="PF14968">
    <property type="entry name" value="CCDC84"/>
    <property type="match status" value="1"/>
</dbReference>
<accession>A0A3Q7XSA8</accession>
<evidence type="ECO:0000313" key="4">
    <source>
        <dbReference type="RefSeq" id="XP_027190651.1"/>
    </source>
</evidence>
<evidence type="ECO:0000313" key="2">
    <source>
        <dbReference type="RefSeq" id="XP_027190648.1"/>
    </source>
</evidence>
<dbReference type="GeneID" id="101502032"/>
<dbReference type="PANTHER" id="PTHR31198">
    <property type="entry name" value="COILED-COIL DOMAIN-CONTAINING PROTEIN 84"/>
    <property type="match status" value="1"/>
</dbReference>
<dbReference type="AlphaFoldDB" id="A0A3Q7XSA8"/>
<dbReference type="RefSeq" id="XP_027190648.1">
    <property type="nucleotide sequence ID" value="XM_027334847.1"/>
</dbReference>
<evidence type="ECO:0000313" key="5">
    <source>
        <dbReference type="RefSeq" id="XP_027190652.1"/>
    </source>
</evidence>
<evidence type="ECO:0000313" key="1">
    <source>
        <dbReference type="Proteomes" id="UP000087171"/>
    </source>
</evidence>
<sequence>MGEQSESESRSAKPKIGTREKKKIEFEFCKVCNINHDQGLRHKYFPKHKKSLSTFLSRFQNKCSDVRFFLNTPTPLSSQLSSHNRFWCVFCDQDIDELSSSFSRSANAIRHLASIEHMKNLKHFFWKYGGSTDQLDAFTVSDNDVAKWEKRCMALKKEADLQSEGSHGAVSGPSSDIHNQLKNGNSDSFENIYSHSVKSYPSNVVLPLHCYTNEYQVSSSEHSGVGNTGLLDIDNSSLPSEACSSANSLALQDFAVERGSHSLPCSGGLWSSGGYSCNKTQVLDNGKVVRGESNQQGIQMLTRISSVSAENDGGNVHSGAPPPWFESTEGVQIHPKSVLGDLISHSKKSGNYKKLNPKRIGAAWAEKRKIEMEMEKRGEIVRNKCDVNWLPNFGRVWQSGSRRESRKEFEKEKQELFSVETQSEMPIMIQPYVSKRMRMDSSGDYASG</sequence>
<dbReference type="Proteomes" id="UP000087171">
    <property type="component" value="Chromosome Ca5"/>
</dbReference>
<dbReference type="RefSeq" id="XP_027190649.1">
    <property type="nucleotide sequence ID" value="XM_027334848.1"/>
</dbReference>
<reference evidence="2 3" key="2">
    <citation type="submission" date="2025-04" db="UniProtKB">
        <authorList>
            <consortium name="RefSeq"/>
        </authorList>
    </citation>
    <scope>IDENTIFICATION</scope>
    <source>
        <tissue evidence="2 3">Etiolated seedlings</tissue>
    </source>
</reference>
<organism evidence="1 2">
    <name type="scientific">Cicer arietinum</name>
    <name type="common">Chickpea</name>
    <name type="synonym">Garbanzo</name>
    <dbReference type="NCBI Taxonomy" id="3827"/>
    <lineage>
        <taxon>Eukaryota</taxon>
        <taxon>Viridiplantae</taxon>
        <taxon>Streptophyta</taxon>
        <taxon>Embryophyta</taxon>
        <taxon>Tracheophyta</taxon>
        <taxon>Spermatophyta</taxon>
        <taxon>Magnoliopsida</taxon>
        <taxon>eudicotyledons</taxon>
        <taxon>Gunneridae</taxon>
        <taxon>Pentapetalae</taxon>
        <taxon>rosids</taxon>
        <taxon>fabids</taxon>
        <taxon>Fabales</taxon>
        <taxon>Fabaceae</taxon>
        <taxon>Papilionoideae</taxon>
        <taxon>50 kb inversion clade</taxon>
        <taxon>NPAAA clade</taxon>
        <taxon>Hologalegina</taxon>
        <taxon>IRL clade</taxon>
        <taxon>Cicereae</taxon>
        <taxon>Cicer</taxon>
    </lineage>
</organism>
<keyword evidence="1" id="KW-1185">Reference proteome</keyword>
<dbReference type="STRING" id="3827.A0A3Q7XSA8"/>
<name>A0A3Q7XSA8_CICAR</name>
<dbReference type="RefSeq" id="XP_027190651.1">
    <property type="nucleotide sequence ID" value="XM_027334850.1"/>
</dbReference>
<dbReference type="RefSeq" id="XP_073225157.1">
    <property type="nucleotide sequence ID" value="XM_073369056.1"/>
</dbReference>
<dbReference type="RefSeq" id="XP_027190652.1">
    <property type="nucleotide sequence ID" value="XM_027334851.1"/>
</dbReference>
<dbReference type="OrthoDB" id="1892805at2759"/>
<proteinExistence type="predicted"/>
<protein>
    <submittedName>
        <fullName evidence="2 3">TITAN-like protein isoform X1</fullName>
    </submittedName>
</protein>
<reference evidence="1" key="1">
    <citation type="journal article" date="2013" name="Nat. Biotechnol.">
        <title>Draft genome sequence of chickpea (Cicer arietinum) provides a resource for trait improvement.</title>
        <authorList>
            <person name="Varshney R.K."/>
            <person name="Song C."/>
            <person name="Saxena R.K."/>
            <person name="Azam S."/>
            <person name="Yu S."/>
            <person name="Sharpe A.G."/>
            <person name="Cannon S."/>
            <person name="Baek J."/>
            <person name="Rosen B.D."/>
            <person name="Tar'an B."/>
            <person name="Millan T."/>
            <person name="Zhang X."/>
            <person name="Ramsay L.D."/>
            <person name="Iwata A."/>
            <person name="Wang Y."/>
            <person name="Nelson W."/>
            <person name="Farmer A.D."/>
            <person name="Gaur P.M."/>
            <person name="Soderlund C."/>
            <person name="Penmetsa R.V."/>
            <person name="Xu C."/>
            <person name="Bharti A.K."/>
            <person name="He W."/>
            <person name="Winter P."/>
            <person name="Zhao S."/>
            <person name="Hane J.K."/>
            <person name="Carrasquilla-Garcia N."/>
            <person name="Condie J.A."/>
            <person name="Upadhyaya H.D."/>
            <person name="Luo M.C."/>
            <person name="Thudi M."/>
            <person name="Gowda C.L."/>
            <person name="Singh N.P."/>
            <person name="Lichtenzveig J."/>
            <person name="Gali K.K."/>
            <person name="Rubio J."/>
            <person name="Nadarajan N."/>
            <person name="Dolezel J."/>
            <person name="Bansal K.C."/>
            <person name="Xu X."/>
            <person name="Edwards D."/>
            <person name="Zhang G."/>
            <person name="Kahl G."/>
            <person name="Gil J."/>
            <person name="Singh K.B."/>
            <person name="Datta S.K."/>
            <person name="Jackson S.A."/>
            <person name="Wang J."/>
            <person name="Cook D.R."/>
        </authorList>
    </citation>
    <scope>NUCLEOTIDE SEQUENCE [LARGE SCALE GENOMIC DNA]</scope>
    <source>
        <strain evidence="1">cv. CDC Frontier</strain>
    </source>
</reference>
<gene>
    <name evidence="2 3 4 5" type="primary">LOC101502032</name>
</gene>
<dbReference type="InterPro" id="IPR028015">
    <property type="entry name" value="CCDC84-like"/>
</dbReference>